<evidence type="ECO:0000256" key="1">
    <source>
        <dbReference type="SAM" id="Phobius"/>
    </source>
</evidence>
<feature type="transmembrane region" description="Helical" evidence="1">
    <location>
        <begin position="112"/>
        <end position="138"/>
    </location>
</feature>
<proteinExistence type="predicted"/>
<sequence>SVDWNARGISRIGFGVYCLLFGLVSIPPYFACSRAIWTMREVPVYKVRFYAFFANIGKIMFFLSIVDIASLFFSSIYFGIMLIRVVCFVCSTVVCVLLSLNRLGELLFLRWISALFTSSGTSFLILSTICYGLFVALFTPPMLFNSTYHSFMNDPMIVSGRYI</sequence>
<dbReference type="AlphaFoldDB" id="A0AAV5VRK1"/>
<evidence type="ECO:0000313" key="2">
    <source>
        <dbReference type="EMBL" id="GMT20409.1"/>
    </source>
</evidence>
<feature type="transmembrane region" description="Helical" evidence="1">
    <location>
        <begin position="76"/>
        <end position="100"/>
    </location>
</feature>
<dbReference type="Proteomes" id="UP001432322">
    <property type="component" value="Unassembled WGS sequence"/>
</dbReference>
<organism evidence="2 3">
    <name type="scientific">Pristionchus fissidentatus</name>
    <dbReference type="NCBI Taxonomy" id="1538716"/>
    <lineage>
        <taxon>Eukaryota</taxon>
        <taxon>Metazoa</taxon>
        <taxon>Ecdysozoa</taxon>
        <taxon>Nematoda</taxon>
        <taxon>Chromadorea</taxon>
        <taxon>Rhabditida</taxon>
        <taxon>Rhabditina</taxon>
        <taxon>Diplogasteromorpha</taxon>
        <taxon>Diplogasteroidea</taxon>
        <taxon>Neodiplogasteridae</taxon>
        <taxon>Pristionchus</taxon>
    </lineage>
</organism>
<feature type="transmembrane region" description="Helical" evidence="1">
    <location>
        <begin position="12"/>
        <end position="37"/>
    </location>
</feature>
<gene>
    <name evidence="2" type="ORF">PFISCL1PPCAC_11706</name>
</gene>
<keyword evidence="1" id="KW-1133">Transmembrane helix</keyword>
<evidence type="ECO:0000313" key="3">
    <source>
        <dbReference type="Proteomes" id="UP001432322"/>
    </source>
</evidence>
<dbReference type="EMBL" id="BTSY01000003">
    <property type="protein sequence ID" value="GMT20409.1"/>
    <property type="molecule type" value="Genomic_DNA"/>
</dbReference>
<dbReference type="InterPro" id="IPR019425">
    <property type="entry name" value="7TM_GPCR_serpentine_rcpt_Srt"/>
</dbReference>
<feature type="non-terminal residue" evidence="2">
    <location>
        <position position="1"/>
    </location>
</feature>
<feature type="transmembrane region" description="Helical" evidence="1">
    <location>
        <begin position="49"/>
        <end position="70"/>
    </location>
</feature>
<reference evidence="2" key="1">
    <citation type="submission" date="2023-10" db="EMBL/GenBank/DDBJ databases">
        <title>Genome assembly of Pristionchus species.</title>
        <authorList>
            <person name="Yoshida K."/>
            <person name="Sommer R.J."/>
        </authorList>
    </citation>
    <scope>NUCLEOTIDE SEQUENCE</scope>
    <source>
        <strain evidence="2">RS5133</strain>
    </source>
</reference>
<protein>
    <submittedName>
        <fullName evidence="2">Uncharacterized protein</fullName>
    </submittedName>
</protein>
<dbReference type="PANTHER" id="PTHR23021">
    <property type="entry name" value="SERPENTINE RECEPTOR, CLASS T"/>
    <property type="match status" value="1"/>
</dbReference>
<accession>A0AAV5VRK1</accession>
<dbReference type="Pfam" id="PF10321">
    <property type="entry name" value="7TM_GPCR_Srt"/>
    <property type="match status" value="1"/>
</dbReference>
<name>A0AAV5VRK1_9BILA</name>
<keyword evidence="1" id="KW-0812">Transmembrane</keyword>
<keyword evidence="3" id="KW-1185">Reference proteome</keyword>
<comment type="caution">
    <text evidence="2">The sequence shown here is derived from an EMBL/GenBank/DDBJ whole genome shotgun (WGS) entry which is preliminary data.</text>
</comment>
<keyword evidence="1" id="KW-0472">Membrane</keyword>
<dbReference type="PANTHER" id="PTHR23021:SF11">
    <property type="entry name" value="SERPENTINE RECEPTOR, CLASS T"/>
    <property type="match status" value="1"/>
</dbReference>
<feature type="non-terminal residue" evidence="2">
    <location>
        <position position="163"/>
    </location>
</feature>